<organism evidence="1 2">
    <name type="scientific">Oedothorax gibbosus</name>
    <dbReference type="NCBI Taxonomy" id="931172"/>
    <lineage>
        <taxon>Eukaryota</taxon>
        <taxon>Metazoa</taxon>
        <taxon>Ecdysozoa</taxon>
        <taxon>Arthropoda</taxon>
        <taxon>Chelicerata</taxon>
        <taxon>Arachnida</taxon>
        <taxon>Araneae</taxon>
        <taxon>Araneomorphae</taxon>
        <taxon>Entelegynae</taxon>
        <taxon>Araneoidea</taxon>
        <taxon>Linyphiidae</taxon>
        <taxon>Erigoninae</taxon>
        <taxon>Oedothorax</taxon>
    </lineage>
</organism>
<reference evidence="1 2" key="1">
    <citation type="journal article" date="2022" name="Nat. Ecol. Evol.">
        <title>A masculinizing supergene underlies an exaggerated male reproductive morph in a spider.</title>
        <authorList>
            <person name="Hendrickx F."/>
            <person name="De Corte Z."/>
            <person name="Sonet G."/>
            <person name="Van Belleghem S.M."/>
            <person name="Kostlbacher S."/>
            <person name="Vangestel C."/>
        </authorList>
    </citation>
    <scope>NUCLEOTIDE SEQUENCE [LARGE SCALE GENOMIC DNA]</scope>
    <source>
        <strain evidence="1">W744_W776</strain>
    </source>
</reference>
<proteinExistence type="predicted"/>
<dbReference type="AlphaFoldDB" id="A0AAV6V7J1"/>
<comment type="caution">
    <text evidence="1">The sequence shown here is derived from an EMBL/GenBank/DDBJ whole genome shotgun (WGS) entry which is preliminary data.</text>
</comment>
<evidence type="ECO:0000313" key="1">
    <source>
        <dbReference type="EMBL" id="KAG8192427.1"/>
    </source>
</evidence>
<sequence length="109" mass="12065">MSASAAMTHGTRISPLSLLSRQVPQYFKQRSLKPEYQQITCLIRTIKSRASYLPIGTPVPSDPLKWGSKPKICNSIHLIPTSSNKCASVTKIASKDEEKIEKNLIDQAP</sequence>
<dbReference type="Proteomes" id="UP000827092">
    <property type="component" value="Unassembled WGS sequence"/>
</dbReference>
<gene>
    <name evidence="1" type="ORF">JTE90_017957</name>
</gene>
<evidence type="ECO:0000313" key="2">
    <source>
        <dbReference type="Proteomes" id="UP000827092"/>
    </source>
</evidence>
<dbReference type="EMBL" id="JAFNEN010000139">
    <property type="protein sequence ID" value="KAG8192427.1"/>
    <property type="molecule type" value="Genomic_DNA"/>
</dbReference>
<protein>
    <submittedName>
        <fullName evidence="1">Uncharacterized protein</fullName>
    </submittedName>
</protein>
<keyword evidence="2" id="KW-1185">Reference proteome</keyword>
<name>A0AAV6V7J1_9ARAC</name>
<accession>A0AAV6V7J1</accession>